<evidence type="ECO:0000256" key="6">
    <source>
        <dbReference type="ARBA" id="ARBA00022786"/>
    </source>
</evidence>
<name>A0AAF0WPQ7_DAUCS</name>
<evidence type="ECO:0000256" key="4">
    <source>
        <dbReference type="ARBA" id="ARBA00022723"/>
    </source>
</evidence>
<reference evidence="10" key="1">
    <citation type="journal article" date="2016" name="Nat. Genet.">
        <title>A high-quality carrot genome assembly provides new insights into carotenoid accumulation and asterid genome evolution.</title>
        <authorList>
            <person name="Iorizzo M."/>
            <person name="Ellison S."/>
            <person name="Senalik D."/>
            <person name="Zeng P."/>
            <person name="Satapoomin P."/>
            <person name="Huang J."/>
            <person name="Bowman M."/>
            <person name="Iovene M."/>
            <person name="Sanseverino W."/>
            <person name="Cavagnaro P."/>
            <person name="Yildiz M."/>
            <person name="Macko-Podgorni A."/>
            <person name="Moranska E."/>
            <person name="Grzebelus E."/>
            <person name="Grzebelus D."/>
            <person name="Ashrafi H."/>
            <person name="Zheng Z."/>
            <person name="Cheng S."/>
            <person name="Spooner D."/>
            <person name="Van Deynze A."/>
            <person name="Simon P."/>
        </authorList>
    </citation>
    <scope>NUCLEOTIDE SEQUENCE</scope>
    <source>
        <tissue evidence="10">Leaf</tissue>
    </source>
</reference>
<keyword evidence="4" id="KW-0479">Metal-binding</keyword>
<dbReference type="EMBL" id="CP093345">
    <property type="protein sequence ID" value="WOG92253.1"/>
    <property type="molecule type" value="Genomic_DNA"/>
</dbReference>
<sequence>MGDLEGVDIEWESAERRNGARNDLLFGDENVDAEGIYWGDTVHVNNNRDFEWEEIGGSLEDRDVLSMIFEDGADDDESVVPVAGEVGRERNETVVNLEWEVLLNIHNLEVNHGFGLDDDYGAYTDDEQYTEYAALFAQFGEDDNPIQGRPPASKAVVENLESILITEGSENDNVICAVCKDEMNVGETAKQLPCYHQYHEDCIMPWLGIRNTCPVCRHELPTDDPAYELRRRGLLEMHTQ</sequence>
<evidence type="ECO:0000256" key="3">
    <source>
        <dbReference type="ARBA" id="ARBA00022679"/>
    </source>
</evidence>
<dbReference type="InterPro" id="IPR001841">
    <property type="entry name" value="Znf_RING"/>
</dbReference>
<organism evidence="10 11">
    <name type="scientific">Daucus carota subsp. sativus</name>
    <name type="common">Carrot</name>
    <dbReference type="NCBI Taxonomy" id="79200"/>
    <lineage>
        <taxon>Eukaryota</taxon>
        <taxon>Viridiplantae</taxon>
        <taxon>Streptophyta</taxon>
        <taxon>Embryophyta</taxon>
        <taxon>Tracheophyta</taxon>
        <taxon>Spermatophyta</taxon>
        <taxon>Magnoliopsida</taxon>
        <taxon>eudicotyledons</taxon>
        <taxon>Gunneridae</taxon>
        <taxon>Pentapetalae</taxon>
        <taxon>asterids</taxon>
        <taxon>campanulids</taxon>
        <taxon>Apiales</taxon>
        <taxon>Apiaceae</taxon>
        <taxon>Apioideae</taxon>
        <taxon>Scandiceae</taxon>
        <taxon>Daucinae</taxon>
        <taxon>Daucus</taxon>
        <taxon>Daucus sect. Daucus</taxon>
    </lineage>
</organism>
<dbReference type="PANTHER" id="PTHR15710">
    <property type="entry name" value="E3 UBIQUITIN-PROTEIN LIGASE PRAJA"/>
    <property type="match status" value="1"/>
</dbReference>
<dbReference type="GO" id="GO:0061630">
    <property type="term" value="F:ubiquitin protein ligase activity"/>
    <property type="evidence" value="ECO:0007669"/>
    <property type="project" value="UniProtKB-EC"/>
</dbReference>
<dbReference type="AlphaFoldDB" id="A0AAF0WPQ7"/>
<dbReference type="FunFam" id="3.30.40.10:FF:000022">
    <property type="entry name" value="E3 ubiquitin-protein ligase RING1-like"/>
    <property type="match status" value="1"/>
</dbReference>
<dbReference type="PANTHER" id="PTHR15710:SF108">
    <property type="entry name" value="OS03G0286100 PROTEIN"/>
    <property type="match status" value="1"/>
</dbReference>
<comment type="catalytic activity">
    <reaction evidence="1">
        <text>S-ubiquitinyl-[E2 ubiquitin-conjugating enzyme]-L-cysteine + [acceptor protein]-L-lysine = [E2 ubiquitin-conjugating enzyme]-L-cysteine + N(6)-ubiquitinyl-[acceptor protein]-L-lysine.</text>
        <dbReference type="EC" id="2.3.2.27"/>
    </reaction>
</comment>
<dbReference type="SMART" id="SM00184">
    <property type="entry name" value="RING"/>
    <property type="match status" value="1"/>
</dbReference>
<dbReference type="EC" id="2.3.2.27" evidence="2"/>
<evidence type="ECO:0000256" key="2">
    <source>
        <dbReference type="ARBA" id="ARBA00012483"/>
    </source>
</evidence>
<reference evidence="10" key="2">
    <citation type="submission" date="2022-03" db="EMBL/GenBank/DDBJ databases">
        <title>Draft title - Genomic analysis of global carrot germplasm unveils the trajectory of domestication and the origin of high carotenoid orange carrot.</title>
        <authorList>
            <person name="Iorizzo M."/>
            <person name="Ellison S."/>
            <person name="Senalik D."/>
            <person name="Macko-Podgorni A."/>
            <person name="Grzebelus D."/>
            <person name="Bostan H."/>
            <person name="Rolling W."/>
            <person name="Curaba J."/>
            <person name="Simon P."/>
        </authorList>
    </citation>
    <scope>NUCLEOTIDE SEQUENCE</scope>
    <source>
        <tissue evidence="10">Leaf</tissue>
    </source>
</reference>
<dbReference type="Gene3D" id="3.30.40.10">
    <property type="entry name" value="Zinc/RING finger domain, C3HC4 (zinc finger)"/>
    <property type="match status" value="1"/>
</dbReference>
<dbReference type="GO" id="GO:0005737">
    <property type="term" value="C:cytoplasm"/>
    <property type="evidence" value="ECO:0007669"/>
    <property type="project" value="TreeGrafter"/>
</dbReference>
<gene>
    <name evidence="10" type="ORF">DCAR_0311516</name>
</gene>
<keyword evidence="7" id="KW-0862">Zinc</keyword>
<keyword evidence="6" id="KW-0833">Ubl conjugation pathway</keyword>
<evidence type="ECO:0000313" key="11">
    <source>
        <dbReference type="Proteomes" id="UP000077755"/>
    </source>
</evidence>
<dbReference type="GO" id="GO:0016567">
    <property type="term" value="P:protein ubiquitination"/>
    <property type="evidence" value="ECO:0007669"/>
    <property type="project" value="TreeGrafter"/>
</dbReference>
<dbReference type="Proteomes" id="UP000077755">
    <property type="component" value="Chromosome 3"/>
</dbReference>
<feature type="domain" description="RING-type" evidence="9">
    <location>
        <begin position="176"/>
        <end position="217"/>
    </location>
</feature>
<evidence type="ECO:0000256" key="5">
    <source>
        <dbReference type="ARBA" id="ARBA00022771"/>
    </source>
</evidence>
<protein>
    <recommendedName>
        <fullName evidence="2">RING-type E3 ubiquitin transferase</fullName>
        <ecNumber evidence="2">2.3.2.27</ecNumber>
    </recommendedName>
</protein>
<evidence type="ECO:0000256" key="8">
    <source>
        <dbReference type="PROSITE-ProRule" id="PRU00175"/>
    </source>
</evidence>
<keyword evidence="11" id="KW-1185">Reference proteome</keyword>
<dbReference type="PROSITE" id="PS50089">
    <property type="entry name" value="ZF_RING_2"/>
    <property type="match status" value="1"/>
</dbReference>
<evidence type="ECO:0000256" key="1">
    <source>
        <dbReference type="ARBA" id="ARBA00000900"/>
    </source>
</evidence>
<dbReference type="Pfam" id="PF13639">
    <property type="entry name" value="zf-RING_2"/>
    <property type="match status" value="1"/>
</dbReference>
<evidence type="ECO:0000256" key="7">
    <source>
        <dbReference type="ARBA" id="ARBA00022833"/>
    </source>
</evidence>
<proteinExistence type="predicted"/>
<keyword evidence="5 8" id="KW-0863">Zinc-finger</keyword>
<evidence type="ECO:0000313" key="10">
    <source>
        <dbReference type="EMBL" id="WOG92253.1"/>
    </source>
</evidence>
<dbReference type="GO" id="GO:0008270">
    <property type="term" value="F:zinc ion binding"/>
    <property type="evidence" value="ECO:0007669"/>
    <property type="project" value="UniProtKB-KW"/>
</dbReference>
<accession>A0AAF0WPQ7</accession>
<keyword evidence="3" id="KW-0808">Transferase</keyword>
<evidence type="ECO:0000259" key="9">
    <source>
        <dbReference type="PROSITE" id="PS50089"/>
    </source>
</evidence>
<dbReference type="SUPFAM" id="SSF57850">
    <property type="entry name" value="RING/U-box"/>
    <property type="match status" value="1"/>
</dbReference>
<dbReference type="InterPro" id="IPR013083">
    <property type="entry name" value="Znf_RING/FYVE/PHD"/>
</dbReference>